<dbReference type="Proteomes" id="UP000316095">
    <property type="component" value="Unassembled WGS sequence"/>
</dbReference>
<dbReference type="EMBL" id="SJPG01000001">
    <property type="protein sequence ID" value="TWT63901.1"/>
    <property type="molecule type" value="Genomic_DNA"/>
</dbReference>
<gene>
    <name evidence="2" type="ORF">Pan54_46600</name>
</gene>
<organism evidence="2 3">
    <name type="scientific">Rubinisphaera italica</name>
    <dbReference type="NCBI Taxonomy" id="2527969"/>
    <lineage>
        <taxon>Bacteria</taxon>
        <taxon>Pseudomonadati</taxon>
        <taxon>Planctomycetota</taxon>
        <taxon>Planctomycetia</taxon>
        <taxon>Planctomycetales</taxon>
        <taxon>Planctomycetaceae</taxon>
        <taxon>Rubinisphaera</taxon>
    </lineage>
</organism>
<dbReference type="AlphaFoldDB" id="A0A5C5XN46"/>
<name>A0A5C5XN46_9PLAN</name>
<feature type="signal peptide" evidence="1">
    <location>
        <begin position="1"/>
        <end position="27"/>
    </location>
</feature>
<dbReference type="OrthoDB" id="213465at2"/>
<accession>A0A5C5XN46</accession>
<evidence type="ECO:0000313" key="3">
    <source>
        <dbReference type="Proteomes" id="UP000316095"/>
    </source>
</evidence>
<comment type="caution">
    <text evidence="2">The sequence shown here is derived from an EMBL/GenBank/DDBJ whole genome shotgun (WGS) entry which is preliminary data.</text>
</comment>
<keyword evidence="1" id="KW-0732">Signal</keyword>
<evidence type="ECO:0000256" key="1">
    <source>
        <dbReference type="SAM" id="SignalP"/>
    </source>
</evidence>
<feature type="chain" id="PRO_5022954911" evidence="1">
    <location>
        <begin position="28"/>
        <end position="261"/>
    </location>
</feature>
<evidence type="ECO:0000313" key="2">
    <source>
        <dbReference type="EMBL" id="TWT63901.1"/>
    </source>
</evidence>
<keyword evidence="3" id="KW-1185">Reference proteome</keyword>
<reference evidence="2 3" key="1">
    <citation type="submission" date="2019-02" db="EMBL/GenBank/DDBJ databases">
        <title>Deep-cultivation of Planctomycetes and their phenomic and genomic characterization uncovers novel biology.</title>
        <authorList>
            <person name="Wiegand S."/>
            <person name="Jogler M."/>
            <person name="Boedeker C."/>
            <person name="Pinto D."/>
            <person name="Vollmers J."/>
            <person name="Rivas-Marin E."/>
            <person name="Kohn T."/>
            <person name="Peeters S.H."/>
            <person name="Heuer A."/>
            <person name="Rast P."/>
            <person name="Oberbeckmann S."/>
            <person name="Bunk B."/>
            <person name="Jeske O."/>
            <person name="Meyerdierks A."/>
            <person name="Storesund J.E."/>
            <person name="Kallscheuer N."/>
            <person name="Luecker S."/>
            <person name="Lage O.M."/>
            <person name="Pohl T."/>
            <person name="Merkel B.J."/>
            <person name="Hornburger P."/>
            <person name="Mueller R.-W."/>
            <person name="Bruemmer F."/>
            <person name="Labrenz M."/>
            <person name="Spormann A.M."/>
            <person name="Op Den Camp H."/>
            <person name="Overmann J."/>
            <person name="Amann R."/>
            <person name="Jetten M.S.M."/>
            <person name="Mascher T."/>
            <person name="Medema M.H."/>
            <person name="Devos D.P."/>
            <person name="Kaster A.-K."/>
            <person name="Ovreas L."/>
            <person name="Rohde M."/>
            <person name="Galperin M.Y."/>
            <person name="Jogler C."/>
        </authorList>
    </citation>
    <scope>NUCLEOTIDE SEQUENCE [LARGE SCALE GENOMIC DNA]</scope>
    <source>
        <strain evidence="2 3">Pan54</strain>
    </source>
</reference>
<dbReference type="RefSeq" id="WP_146505670.1">
    <property type="nucleotide sequence ID" value="NZ_SJPG01000001.1"/>
</dbReference>
<proteinExistence type="predicted"/>
<sequence length="261" mass="29442" precursor="true">MISLNKFLFAVLCALLISSSMCGNASAETFYFMTVYGSQCEPPRGDRVHSFATFVKATGCGNDWNQYQLEVHTISWLPVTKEINIWRLVPEEGDNFGLHETIRWALKGGANVQKWGPYQVSCETFQRAVHRIGLLKADLIAYQAIDPVLRTEISNCIHAVSGVDPYDPRTRYPLIRIGYTASEHIAEVFLENGLILDAEVRHLWLDKRLGLCRYPIETSSLKAPLFSAGVGVTPRRENYSELDHVHVRACPDFIVLPGCRR</sequence>
<protein>
    <submittedName>
        <fullName evidence="2">Uncharacterized protein</fullName>
    </submittedName>
</protein>